<name>X1ECM9_9ZZZZ</name>
<sequence>QDILENLDLLIKKGFYLSSEVILGFLKKIRK</sequence>
<evidence type="ECO:0008006" key="2">
    <source>
        <dbReference type="Google" id="ProtNLM"/>
    </source>
</evidence>
<protein>
    <recommendedName>
        <fullName evidence="2">DUF3368 domain-containing protein</fullName>
    </recommendedName>
</protein>
<comment type="caution">
    <text evidence="1">The sequence shown here is derived from an EMBL/GenBank/DDBJ whole genome shotgun (WGS) entry which is preliminary data.</text>
</comment>
<proteinExistence type="predicted"/>
<organism evidence="1">
    <name type="scientific">marine sediment metagenome</name>
    <dbReference type="NCBI Taxonomy" id="412755"/>
    <lineage>
        <taxon>unclassified sequences</taxon>
        <taxon>metagenomes</taxon>
        <taxon>ecological metagenomes</taxon>
    </lineage>
</organism>
<dbReference type="AlphaFoldDB" id="X1ECM9"/>
<gene>
    <name evidence="1" type="ORF">S03H2_03375</name>
</gene>
<dbReference type="EMBL" id="BARU01001241">
    <property type="protein sequence ID" value="GAH30367.1"/>
    <property type="molecule type" value="Genomic_DNA"/>
</dbReference>
<accession>X1ECM9</accession>
<feature type="non-terminal residue" evidence="1">
    <location>
        <position position="1"/>
    </location>
</feature>
<reference evidence="1" key="1">
    <citation type="journal article" date="2014" name="Front. Microbiol.">
        <title>High frequency of phylogenetically diverse reductive dehalogenase-homologous genes in deep subseafloor sedimentary metagenomes.</title>
        <authorList>
            <person name="Kawai M."/>
            <person name="Futagami T."/>
            <person name="Toyoda A."/>
            <person name="Takaki Y."/>
            <person name="Nishi S."/>
            <person name="Hori S."/>
            <person name="Arai W."/>
            <person name="Tsubouchi T."/>
            <person name="Morono Y."/>
            <person name="Uchiyama I."/>
            <person name="Ito T."/>
            <person name="Fujiyama A."/>
            <person name="Inagaki F."/>
            <person name="Takami H."/>
        </authorList>
    </citation>
    <scope>NUCLEOTIDE SEQUENCE</scope>
    <source>
        <strain evidence="1">Expedition CK06-06</strain>
    </source>
</reference>
<evidence type="ECO:0000313" key="1">
    <source>
        <dbReference type="EMBL" id="GAH30367.1"/>
    </source>
</evidence>